<keyword evidence="1" id="KW-0479">Metal-binding</keyword>
<dbReference type="Proteomes" id="UP000276215">
    <property type="component" value="Unassembled WGS sequence"/>
</dbReference>
<name>A0A3N4JK28_9PEZI</name>
<keyword evidence="1" id="KW-0862">Zinc</keyword>
<evidence type="ECO:0000256" key="2">
    <source>
        <dbReference type="SAM" id="MobiDB-lite"/>
    </source>
</evidence>
<dbReference type="Pfam" id="PF00098">
    <property type="entry name" value="zf-CCHC"/>
    <property type="match status" value="1"/>
</dbReference>
<feature type="compositionally biased region" description="Acidic residues" evidence="2">
    <location>
        <begin position="199"/>
        <end position="214"/>
    </location>
</feature>
<dbReference type="PROSITE" id="PS50158">
    <property type="entry name" value="ZF_CCHC"/>
    <property type="match status" value="1"/>
</dbReference>
<dbReference type="AlphaFoldDB" id="A0A3N4JK28"/>
<dbReference type="EMBL" id="ML120440">
    <property type="protein sequence ID" value="RPA94224.1"/>
    <property type="molecule type" value="Genomic_DNA"/>
</dbReference>
<dbReference type="OrthoDB" id="5502476at2759"/>
<organism evidence="4 5">
    <name type="scientific">Choiromyces venosus 120613-1</name>
    <dbReference type="NCBI Taxonomy" id="1336337"/>
    <lineage>
        <taxon>Eukaryota</taxon>
        <taxon>Fungi</taxon>
        <taxon>Dikarya</taxon>
        <taxon>Ascomycota</taxon>
        <taxon>Pezizomycotina</taxon>
        <taxon>Pezizomycetes</taxon>
        <taxon>Pezizales</taxon>
        <taxon>Tuberaceae</taxon>
        <taxon>Choiromyces</taxon>
    </lineage>
</organism>
<dbReference type="GO" id="GO:0008270">
    <property type="term" value="F:zinc ion binding"/>
    <property type="evidence" value="ECO:0007669"/>
    <property type="project" value="UniProtKB-KW"/>
</dbReference>
<proteinExistence type="predicted"/>
<gene>
    <name evidence="4" type="ORF">L873DRAFT_1466926</name>
</gene>
<feature type="compositionally biased region" description="Basic and acidic residues" evidence="2">
    <location>
        <begin position="267"/>
        <end position="278"/>
    </location>
</feature>
<keyword evidence="5" id="KW-1185">Reference proteome</keyword>
<dbReference type="InterPro" id="IPR036875">
    <property type="entry name" value="Znf_CCHC_sf"/>
</dbReference>
<accession>A0A3N4JK28</accession>
<evidence type="ECO:0000313" key="5">
    <source>
        <dbReference type="Proteomes" id="UP000276215"/>
    </source>
</evidence>
<evidence type="ECO:0000256" key="1">
    <source>
        <dbReference type="PROSITE-ProRule" id="PRU00047"/>
    </source>
</evidence>
<feature type="domain" description="CCHC-type" evidence="3">
    <location>
        <begin position="441"/>
        <end position="456"/>
    </location>
</feature>
<evidence type="ECO:0000259" key="3">
    <source>
        <dbReference type="PROSITE" id="PS50158"/>
    </source>
</evidence>
<protein>
    <recommendedName>
        <fullName evidence="3">CCHC-type domain-containing protein</fullName>
    </recommendedName>
</protein>
<feature type="region of interest" description="Disordered" evidence="2">
    <location>
        <begin position="325"/>
        <end position="383"/>
    </location>
</feature>
<evidence type="ECO:0000313" key="4">
    <source>
        <dbReference type="EMBL" id="RPA94224.1"/>
    </source>
</evidence>
<dbReference type="SUPFAM" id="SSF57756">
    <property type="entry name" value="Retrovirus zinc finger-like domains"/>
    <property type="match status" value="1"/>
</dbReference>
<reference evidence="4 5" key="1">
    <citation type="journal article" date="2018" name="Nat. Ecol. Evol.">
        <title>Pezizomycetes genomes reveal the molecular basis of ectomycorrhizal truffle lifestyle.</title>
        <authorList>
            <person name="Murat C."/>
            <person name="Payen T."/>
            <person name="Noel B."/>
            <person name="Kuo A."/>
            <person name="Morin E."/>
            <person name="Chen J."/>
            <person name="Kohler A."/>
            <person name="Krizsan K."/>
            <person name="Balestrini R."/>
            <person name="Da Silva C."/>
            <person name="Montanini B."/>
            <person name="Hainaut M."/>
            <person name="Levati E."/>
            <person name="Barry K.W."/>
            <person name="Belfiori B."/>
            <person name="Cichocki N."/>
            <person name="Clum A."/>
            <person name="Dockter R.B."/>
            <person name="Fauchery L."/>
            <person name="Guy J."/>
            <person name="Iotti M."/>
            <person name="Le Tacon F."/>
            <person name="Lindquist E.A."/>
            <person name="Lipzen A."/>
            <person name="Malagnac F."/>
            <person name="Mello A."/>
            <person name="Molinier V."/>
            <person name="Miyauchi S."/>
            <person name="Poulain J."/>
            <person name="Riccioni C."/>
            <person name="Rubini A."/>
            <person name="Sitrit Y."/>
            <person name="Splivallo R."/>
            <person name="Traeger S."/>
            <person name="Wang M."/>
            <person name="Zifcakova L."/>
            <person name="Wipf D."/>
            <person name="Zambonelli A."/>
            <person name="Paolocci F."/>
            <person name="Nowrousian M."/>
            <person name="Ottonello S."/>
            <person name="Baldrian P."/>
            <person name="Spatafora J.W."/>
            <person name="Henrissat B."/>
            <person name="Nagy L.G."/>
            <person name="Aury J.M."/>
            <person name="Wincker P."/>
            <person name="Grigoriev I.V."/>
            <person name="Bonfante P."/>
            <person name="Martin F.M."/>
        </authorList>
    </citation>
    <scope>NUCLEOTIDE SEQUENCE [LARGE SCALE GENOMIC DNA]</scope>
    <source>
        <strain evidence="4 5">120613-1</strain>
    </source>
</reference>
<feature type="region of interest" description="Disordered" evidence="2">
    <location>
        <begin position="188"/>
        <end position="278"/>
    </location>
</feature>
<dbReference type="InterPro" id="IPR001878">
    <property type="entry name" value="Znf_CCHC"/>
</dbReference>
<sequence>MSLPHEMGMKFTGEGGVKVKEFLRWMESWFVTMGDDFTGGTTKLKKMRVAQLHVACPVRSAAGRFISTLDEGVFWDEELLKEALVDQFHDAEREDQADEDILTTMSTLRQGNQDVFKYSRKVLKLLQRKPSGLQHYDRILIGYYLDGLIGQRLRELATLSLRRRDSHETPFQVVKGVMRLATQLKIKGYRRHGSKHSDDEDEDEVDDDDDDDSDNTGTSGSDSESDDDSCYGHGRKKKQTREVAKVKKAGRKKGKRSKSKGRRNRKGHSDETTVRGEVSELREMMRDLMQMQKATITPTSGAVAKRTEEDVIPLDTYAVGESYARYPYGQPDTSRPTTHRTDFSNRRGQAVQAAEYHQGRRGRYPTPYDGGHQETRYVGPPTRSYFDDFTRRPTESSCLAQASNLPPGGYLPARPYDSVPASQPIVGPNGMLYYPSRPRICYHCQEEGHLRQQCPRLHGSMPRTDILGPEHPDTPAMPWKGPSAQTHDRLVNVVEIVARSSVCDREKVGEVTTTEIDSADLMKFVHKFASDAENEELEYEEEEEEEIIYDVVDDYYPGQIAENPEN</sequence>
<feature type="compositionally biased region" description="Basic residues" evidence="2">
    <location>
        <begin position="246"/>
        <end position="266"/>
    </location>
</feature>
<keyword evidence="1" id="KW-0863">Zinc-finger</keyword>
<dbReference type="GO" id="GO:0003676">
    <property type="term" value="F:nucleic acid binding"/>
    <property type="evidence" value="ECO:0007669"/>
    <property type="project" value="InterPro"/>
</dbReference>